<dbReference type="EMBL" id="BSXT01007496">
    <property type="protein sequence ID" value="GMF63801.1"/>
    <property type="molecule type" value="Genomic_DNA"/>
</dbReference>
<organism evidence="1 2">
    <name type="scientific">Phytophthora fragariaefolia</name>
    <dbReference type="NCBI Taxonomy" id="1490495"/>
    <lineage>
        <taxon>Eukaryota</taxon>
        <taxon>Sar</taxon>
        <taxon>Stramenopiles</taxon>
        <taxon>Oomycota</taxon>
        <taxon>Peronosporomycetes</taxon>
        <taxon>Peronosporales</taxon>
        <taxon>Peronosporaceae</taxon>
        <taxon>Phytophthora</taxon>
    </lineage>
</organism>
<dbReference type="AlphaFoldDB" id="A0A9W6YCD5"/>
<reference evidence="1" key="1">
    <citation type="submission" date="2023-04" db="EMBL/GenBank/DDBJ databases">
        <title>Phytophthora fragariaefolia NBRC 109709.</title>
        <authorList>
            <person name="Ichikawa N."/>
            <person name="Sato H."/>
            <person name="Tonouchi N."/>
        </authorList>
    </citation>
    <scope>NUCLEOTIDE SEQUENCE</scope>
    <source>
        <strain evidence="1">NBRC 109709</strain>
    </source>
</reference>
<accession>A0A9W6YCD5</accession>
<proteinExistence type="predicted"/>
<keyword evidence="2" id="KW-1185">Reference proteome</keyword>
<evidence type="ECO:0000313" key="2">
    <source>
        <dbReference type="Proteomes" id="UP001165121"/>
    </source>
</evidence>
<gene>
    <name evidence="1" type="ORF">Pfra01_002781400</name>
</gene>
<protein>
    <submittedName>
        <fullName evidence="1">Unnamed protein product</fullName>
    </submittedName>
</protein>
<evidence type="ECO:0000313" key="1">
    <source>
        <dbReference type="EMBL" id="GMF63801.1"/>
    </source>
</evidence>
<sequence length="147" mass="16391">MFYSTPPHERTQSSTLSAPIRHRFQCIQQVVEAARAMLNLRQDVHTSAVERLEGFRYCNALVVAIGPVKSSSQDRVPRKTRRNLCVTPQNRVLISFRRYFDNSVCRYGQVGAEASTLQSGTPACNVNEQRRSLGSDSCTAGARVVTT</sequence>
<comment type="caution">
    <text evidence="1">The sequence shown here is derived from an EMBL/GenBank/DDBJ whole genome shotgun (WGS) entry which is preliminary data.</text>
</comment>
<dbReference type="Proteomes" id="UP001165121">
    <property type="component" value="Unassembled WGS sequence"/>
</dbReference>
<name>A0A9W6YCD5_9STRA</name>